<evidence type="ECO:0000259" key="14">
    <source>
        <dbReference type="Pfam" id="PF01648"/>
    </source>
</evidence>
<dbReference type="OrthoDB" id="8210607at2"/>
<evidence type="ECO:0000256" key="6">
    <source>
        <dbReference type="ARBA" id="ARBA00022679"/>
    </source>
</evidence>
<dbReference type="Proteomes" id="UP000198994">
    <property type="component" value="Unassembled WGS sequence"/>
</dbReference>
<dbReference type="GO" id="GO:0000287">
    <property type="term" value="F:magnesium ion binding"/>
    <property type="evidence" value="ECO:0007669"/>
    <property type="project" value="InterPro"/>
</dbReference>
<keyword evidence="13" id="KW-0479">Metal-binding</keyword>
<accession>A0A1G7CEH0</accession>
<comment type="subunit">
    <text evidence="4">EntB, EntD, EntE, and EntF form a multienzyme complex called enterobactin synthase.</text>
</comment>
<organism evidence="16 17">
    <name type="scientific">Salipiger thiooxidans</name>
    <dbReference type="NCBI Taxonomy" id="282683"/>
    <lineage>
        <taxon>Bacteria</taxon>
        <taxon>Pseudomonadati</taxon>
        <taxon>Pseudomonadota</taxon>
        <taxon>Alphaproteobacteria</taxon>
        <taxon>Rhodobacterales</taxon>
        <taxon>Roseobacteraceae</taxon>
        <taxon>Salipiger</taxon>
    </lineage>
</organism>
<comment type="cofactor">
    <cofactor evidence="13">
        <name>Mg(2+)</name>
        <dbReference type="ChEBI" id="CHEBI:18420"/>
    </cofactor>
</comment>
<evidence type="ECO:0000256" key="11">
    <source>
        <dbReference type="ARBA" id="ARBA00049191"/>
    </source>
</evidence>
<dbReference type="GO" id="GO:0008897">
    <property type="term" value="F:holo-[acyl-carrier-protein] synthase activity"/>
    <property type="evidence" value="ECO:0007669"/>
    <property type="project" value="InterPro"/>
</dbReference>
<evidence type="ECO:0000256" key="4">
    <source>
        <dbReference type="ARBA" id="ARBA00011503"/>
    </source>
</evidence>
<evidence type="ECO:0000313" key="16">
    <source>
        <dbReference type="EMBL" id="SDE37691.1"/>
    </source>
</evidence>
<sequence length="221" mass="22724">MTVAALDRALAALDLPAGLGWAVSGPVDELGALFPEERAAAARAVPSRQAEFAGGRQAARRAMAALGLPPCAVPVGADRAPRWPEGVVGSITHDGGLCLAIVGRSEAWQAIGIDLERDAELSPEIAAEIATATELSTLAPLSRGRAAARVFSAKEAAYKAQYPLTGCLFGFEAMAAHLPDGGMRMCADTGLGRGAALPMQQHLVAGRVLSLCLMPRPAVHG</sequence>
<dbReference type="GO" id="GO:0009239">
    <property type="term" value="P:enterobactin biosynthetic process"/>
    <property type="evidence" value="ECO:0007669"/>
    <property type="project" value="UniProtKB-UniPathway"/>
</dbReference>
<dbReference type="Pfam" id="PF01648">
    <property type="entry name" value="ACPS"/>
    <property type="match status" value="1"/>
</dbReference>
<gene>
    <name evidence="16" type="ORF">SAMN04488105_10397</name>
</gene>
<dbReference type="GO" id="GO:0005886">
    <property type="term" value="C:plasma membrane"/>
    <property type="evidence" value="ECO:0007669"/>
    <property type="project" value="TreeGrafter"/>
</dbReference>
<dbReference type="PANTHER" id="PTHR38096:SF1">
    <property type="entry name" value="ENTEROBACTIN SYNTHASE COMPONENT D"/>
    <property type="match status" value="1"/>
</dbReference>
<dbReference type="InterPro" id="IPR037143">
    <property type="entry name" value="4-PPantetheinyl_Trfase_dom_sf"/>
</dbReference>
<evidence type="ECO:0000256" key="8">
    <source>
        <dbReference type="ARBA" id="ARBA00029894"/>
    </source>
</evidence>
<dbReference type="InterPro" id="IPR008278">
    <property type="entry name" value="4-PPantetheinyl_Trfase_dom"/>
</dbReference>
<comment type="pathway">
    <text evidence="2">Siderophore biosynthesis; enterobactin biosynthesis.</text>
</comment>
<dbReference type="InterPro" id="IPR041354">
    <property type="entry name" value="4PPT_N"/>
</dbReference>
<feature type="binding site" evidence="12">
    <location>
        <position position="114"/>
    </location>
    <ligand>
        <name>CoA</name>
        <dbReference type="ChEBI" id="CHEBI:57287"/>
    </ligand>
</feature>
<dbReference type="RefSeq" id="WP_089956134.1">
    <property type="nucleotide sequence ID" value="NZ_FNAV01000003.1"/>
</dbReference>
<feature type="domain" description="4'-phosphopantetheinyl transferase" evidence="14">
    <location>
        <begin position="110"/>
        <end position="184"/>
    </location>
</feature>
<keyword evidence="6 16" id="KW-0808">Transferase</keyword>
<reference evidence="17" key="1">
    <citation type="submission" date="2016-10" db="EMBL/GenBank/DDBJ databases">
        <authorList>
            <person name="Varghese N."/>
            <person name="Submissions S."/>
        </authorList>
    </citation>
    <scope>NUCLEOTIDE SEQUENCE [LARGE SCALE GENOMIC DNA]</scope>
    <source>
        <strain evidence="17">DSM 10146</strain>
    </source>
</reference>
<feature type="binding site" evidence="12">
    <location>
        <position position="155"/>
    </location>
    <ligand>
        <name>CoA</name>
        <dbReference type="ChEBI" id="CHEBI:57287"/>
    </ligand>
</feature>
<protein>
    <recommendedName>
        <fullName evidence="5">Enterobactin synthase component D</fullName>
    </recommendedName>
    <alternativeName>
        <fullName evidence="8">4'-phosphopantetheinyl transferase EntD</fullName>
    </alternativeName>
    <alternativeName>
        <fullName evidence="9">Enterochelin synthase D</fullName>
    </alternativeName>
</protein>
<feature type="binding site" evidence="12">
    <location>
        <position position="56"/>
    </location>
    <ligand>
        <name>CoA</name>
        <dbReference type="ChEBI" id="CHEBI:57287"/>
    </ligand>
</feature>
<feature type="binding site" evidence="13">
    <location>
        <position position="114"/>
    </location>
    <ligand>
        <name>Mg(2+)</name>
        <dbReference type="ChEBI" id="CHEBI:18420"/>
    </ligand>
</feature>
<dbReference type="STRING" id="282683.SAMN04488105_10397"/>
<evidence type="ECO:0000256" key="9">
    <source>
        <dbReference type="ARBA" id="ARBA00031996"/>
    </source>
</evidence>
<dbReference type="InterPro" id="IPR003542">
    <property type="entry name" value="Enbac_synth_compD-like"/>
</dbReference>
<feature type="binding site" evidence="12">
    <location>
        <position position="48"/>
    </location>
    <ligand>
        <name>CoA</name>
        <dbReference type="ChEBI" id="CHEBI:57287"/>
    </ligand>
</feature>
<feature type="domain" description="4'-phosphopantetheinyl transferase N-terminal" evidence="15">
    <location>
        <begin position="36"/>
        <end position="102"/>
    </location>
</feature>
<evidence type="ECO:0000256" key="3">
    <source>
        <dbReference type="ARBA" id="ARBA00008342"/>
    </source>
</evidence>
<evidence type="ECO:0000256" key="12">
    <source>
        <dbReference type="PIRSR" id="PIRSR603542-1"/>
    </source>
</evidence>
<dbReference type="UniPathway" id="UPA00017"/>
<comment type="function">
    <text evidence="1">Involved in the biosynthesis of the siderophore enterobactin (enterochelin), which is a macrocyclic trimeric lactone of N-(2,3-dihydroxybenzoyl)-serine. The serine trilactone serves as a scaffolding for the three catechol functionalities that provide hexadentate coordination for the tightly ligated iron(2+) atoms. Plays an essential role in the assembly of the enterobactin by catalyzing the transfer of the 4'-phosphopantetheine (Ppant) moiety from coenzyme A to the apo-domains of both EntB (ArCP domain) and EntF (PCP domain) to yield their holo-forms which make them competent for the activation of 2,3-dihydroxybenzoate (DHB) and L-serine, respectively.</text>
</comment>
<evidence type="ECO:0000256" key="10">
    <source>
        <dbReference type="ARBA" id="ARBA00049176"/>
    </source>
</evidence>
<dbReference type="GO" id="GO:0009366">
    <property type="term" value="C:enterobactin synthetase complex"/>
    <property type="evidence" value="ECO:0007669"/>
    <property type="project" value="InterPro"/>
</dbReference>
<dbReference type="SUPFAM" id="SSF56214">
    <property type="entry name" value="4'-phosphopantetheinyl transferase"/>
    <property type="match status" value="1"/>
</dbReference>
<evidence type="ECO:0000313" key="17">
    <source>
        <dbReference type="Proteomes" id="UP000198994"/>
    </source>
</evidence>
<dbReference type="EMBL" id="FNAV01000003">
    <property type="protein sequence ID" value="SDE37691.1"/>
    <property type="molecule type" value="Genomic_DNA"/>
</dbReference>
<dbReference type="Pfam" id="PF17837">
    <property type="entry name" value="4PPT_N"/>
    <property type="match status" value="1"/>
</dbReference>
<comment type="catalytic activity">
    <reaction evidence="10">
        <text>apo-[aryl-carrier protein] + CoA = holo-[aryl-carrier protein] + adenosine 3',5'-bisphosphate + H(+)</text>
        <dbReference type="Rhea" id="RHEA:48404"/>
        <dbReference type="Rhea" id="RHEA-COMP:15903"/>
        <dbReference type="Rhea" id="RHEA-COMP:17557"/>
        <dbReference type="ChEBI" id="CHEBI:15378"/>
        <dbReference type="ChEBI" id="CHEBI:29999"/>
        <dbReference type="ChEBI" id="CHEBI:57287"/>
        <dbReference type="ChEBI" id="CHEBI:58343"/>
        <dbReference type="ChEBI" id="CHEBI:64479"/>
    </reaction>
</comment>
<dbReference type="PRINTS" id="PR01399">
    <property type="entry name" value="ENTSNTHTASED"/>
</dbReference>
<evidence type="ECO:0000259" key="15">
    <source>
        <dbReference type="Pfam" id="PF17837"/>
    </source>
</evidence>
<evidence type="ECO:0000256" key="2">
    <source>
        <dbReference type="ARBA" id="ARBA00004993"/>
    </source>
</evidence>
<evidence type="ECO:0000256" key="7">
    <source>
        <dbReference type="ARBA" id="ARBA00023191"/>
    </source>
</evidence>
<feature type="binding site" evidence="12">
    <location>
        <begin position="92"/>
        <end position="93"/>
    </location>
    <ligand>
        <name>CoA</name>
        <dbReference type="ChEBI" id="CHEBI:57287"/>
    </ligand>
</feature>
<name>A0A1G7CEH0_9RHOB</name>
<evidence type="ECO:0000256" key="13">
    <source>
        <dbReference type="PIRSR" id="PIRSR603542-2"/>
    </source>
</evidence>
<dbReference type="PANTHER" id="PTHR38096">
    <property type="entry name" value="ENTEROBACTIN SYNTHASE COMPONENT D"/>
    <property type="match status" value="1"/>
</dbReference>
<keyword evidence="7" id="KW-0259">Enterobactin biosynthesis</keyword>
<evidence type="ECO:0000256" key="1">
    <source>
        <dbReference type="ARBA" id="ARBA00003937"/>
    </source>
</evidence>
<evidence type="ECO:0000256" key="5">
    <source>
        <dbReference type="ARBA" id="ARBA00019087"/>
    </source>
</evidence>
<keyword evidence="17" id="KW-1185">Reference proteome</keyword>
<comment type="catalytic activity">
    <reaction evidence="11">
        <text>apo-[peptidyl-carrier protein] + CoA = holo-[peptidyl-carrier protein] + adenosine 3',5'-bisphosphate + H(+)</text>
        <dbReference type="Rhea" id="RHEA:46228"/>
        <dbReference type="Rhea" id="RHEA-COMP:11479"/>
        <dbReference type="Rhea" id="RHEA-COMP:11480"/>
        <dbReference type="ChEBI" id="CHEBI:15378"/>
        <dbReference type="ChEBI" id="CHEBI:29999"/>
        <dbReference type="ChEBI" id="CHEBI:57287"/>
        <dbReference type="ChEBI" id="CHEBI:58343"/>
        <dbReference type="ChEBI" id="CHEBI:64479"/>
    </reaction>
</comment>
<comment type="similarity">
    <text evidence="3">Belongs to the P-Pant transferase superfamily. EntD family.</text>
</comment>
<proteinExistence type="inferred from homology"/>
<dbReference type="AlphaFoldDB" id="A0A1G7CEH0"/>
<keyword evidence="13" id="KW-0460">Magnesium</keyword>
<dbReference type="Gene3D" id="3.90.470.20">
    <property type="entry name" value="4'-phosphopantetheinyl transferase domain"/>
    <property type="match status" value="1"/>
</dbReference>
<feature type="binding site" evidence="13">
    <location>
        <position position="116"/>
    </location>
    <ligand>
        <name>Mg(2+)</name>
        <dbReference type="ChEBI" id="CHEBI:18420"/>
    </ligand>
</feature>
<feature type="binding site" evidence="12">
    <location>
        <position position="159"/>
    </location>
    <ligand>
        <name>CoA</name>
        <dbReference type="ChEBI" id="CHEBI:57287"/>
    </ligand>
</feature>